<protein>
    <recommendedName>
        <fullName evidence="2">non-specific serine/threonine protein kinase</fullName>
        <ecNumber evidence="2">2.7.11.1</ecNumber>
    </recommendedName>
</protein>
<dbReference type="GO" id="GO:0005524">
    <property type="term" value="F:ATP binding"/>
    <property type="evidence" value="ECO:0007669"/>
    <property type="project" value="UniProtKB-UniRule"/>
</dbReference>
<dbReference type="PROSITE" id="PS00109">
    <property type="entry name" value="PROTEIN_KINASE_TYR"/>
    <property type="match status" value="1"/>
</dbReference>
<evidence type="ECO:0000313" key="12">
    <source>
        <dbReference type="EMBL" id="JAP93492.1"/>
    </source>
</evidence>
<dbReference type="FunFam" id="3.30.200.20:FF:000097">
    <property type="entry name" value="Probable serine/threonine-protein kinase nek1"/>
    <property type="match status" value="1"/>
</dbReference>
<comment type="catalytic activity">
    <reaction evidence="8">
        <text>L-threonyl-[protein] + ATP = O-phospho-L-threonyl-[protein] + ADP + H(+)</text>
        <dbReference type="Rhea" id="RHEA:46608"/>
        <dbReference type="Rhea" id="RHEA-COMP:11060"/>
        <dbReference type="Rhea" id="RHEA-COMP:11605"/>
        <dbReference type="ChEBI" id="CHEBI:15378"/>
        <dbReference type="ChEBI" id="CHEBI:30013"/>
        <dbReference type="ChEBI" id="CHEBI:30616"/>
        <dbReference type="ChEBI" id="CHEBI:61977"/>
        <dbReference type="ChEBI" id="CHEBI:456216"/>
        <dbReference type="EC" id="2.7.11.1"/>
    </reaction>
</comment>
<proteinExistence type="inferred from homology"/>
<evidence type="ECO:0000256" key="4">
    <source>
        <dbReference type="ARBA" id="ARBA00022679"/>
    </source>
</evidence>
<keyword evidence="3" id="KW-0723">Serine/threonine-protein kinase</keyword>
<dbReference type="AlphaFoldDB" id="A0A146K9F4"/>
<reference evidence="12" key="1">
    <citation type="submission" date="2015-07" db="EMBL/GenBank/DDBJ databases">
        <title>Adaptation to a free-living lifestyle via gene acquisitions in the diplomonad Trepomonas sp. PC1.</title>
        <authorList>
            <person name="Xu F."/>
            <person name="Jerlstrom-Hultqvist J."/>
            <person name="Kolisko M."/>
            <person name="Simpson A.G.B."/>
            <person name="Roger A.J."/>
            <person name="Svard S.G."/>
            <person name="Andersson J.O."/>
        </authorList>
    </citation>
    <scope>NUCLEOTIDE SEQUENCE</scope>
    <source>
        <strain evidence="12">PC1</strain>
    </source>
</reference>
<gene>
    <name evidence="12" type="ORF">TPC1_14217</name>
</gene>
<organism evidence="12">
    <name type="scientific">Trepomonas sp. PC1</name>
    <dbReference type="NCBI Taxonomy" id="1076344"/>
    <lineage>
        <taxon>Eukaryota</taxon>
        <taxon>Metamonada</taxon>
        <taxon>Diplomonadida</taxon>
        <taxon>Hexamitidae</taxon>
        <taxon>Hexamitinae</taxon>
        <taxon>Trepomonas</taxon>
    </lineage>
</organism>
<comment type="catalytic activity">
    <reaction evidence="9">
        <text>L-seryl-[protein] + ATP = O-phospho-L-seryl-[protein] + ADP + H(+)</text>
        <dbReference type="Rhea" id="RHEA:17989"/>
        <dbReference type="Rhea" id="RHEA-COMP:9863"/>
        <dbReference type="Rhea" id="RHEA-COMP:11604"/>
        <dbReference type="ChEBI" id="CHEBI:15378"/>
        <dbReference type="ChEBI" id="CHEBI:29999"/>
        <dbReference type="ChEBI" id="CHEBI:30616"/>
        <dbReference type="ChEBI" id="CHEBI:83421"/>
        <dbReference type="ChEBI" id="CHEBI:456216"/>
        <dbReference type="EC" id="2.7.11.1"/>
    </reaction>
</comment>
<accession>A0A146K9F4</accession>
<evidence type="ECO:0000256" key="1">
    <source>
        <dbReference type="ARBA" id="ARBA00010886"/>
    </source>
</evidence>
<sequence length="468" mass="53949">NYTIKKDLGTGQFGQAFLVTCKLDGKDYVMKQVSLKSLSQDERNRSIREAKILHQFNSPNVIKYYASFERGDTMFIIMEYANSGTLDEFLQNKKLTEAQLFYFFRQIVIGLYHVHSQKVIHRDLSPRNVFMNYENNTMILKIGDFGASKSMAMTLTMGNLLHGTPYYIAPEIVLDTNAPYTDKCDIYALGAIFYAMVKQKPPFFYYGVKNWQQDYELQKYIPLQNPSYDQLVRQMLNKDPTKRPSIVEVMKFPVLGLKVAEPTKPVEKKQVKMIHAQQIQQKEKLDQMQKTMLNIQPIEEQQHIKKEEPPAPINLSVDGPLQLQKQEPVKQIPAQLHEALLTPHGQPNVQQKWPAKTQEAKPIQTAQKAENVIHPVQQAPKVEAKKETKYMSYEEAMEAARKLYGAQKEPVKKPVQQYQAPVTKAQYQVQPVQKVHQPQYHVQQPQYQAGYQNYYGGAQGYYGGGYGW</sequence>
<evidence type="ECO:0000256" key="9">
    <source>
        <dbReference type="ARBA" id="ARBA00048679"/>
    </source>
</evidence>
<dbReference type="SUPFAM" id="SSF56112">
    <property type="entry name" value="Protein kinase-like (PK-like)"/>
    <property type="match status" value="1"/>
</dbReference>
<dbReference type="PROSITE" id="PS50011">
    <property type="entry name" value="PROTEIN_KINASE_DOM"/>
    <property type="match status" value="1"/>
</dbReference>
<evidence type="ECO:0000256" key="8">
    <source>
        <dbReference type="ARBA" id="ARBA00047899"/>
    </source>
</evidence>
<feature type="binding site" evidence="10">
    <location>
        <position position="31"/>
    </location>
    <ligand>
        <name>ATP</name>
        <dbReference type="ChEBI" id="CHEBI:30616"/>
    </ligand>
</feature>
<keyword evidence="4" id="KW-0808">Transferase</keyword>
<dbReference type="PANTHER" id="PTHR44899:SF3">
    <property type="entry name" value="SERINE_THREONINE-PROTEIN KINASE NEK1"/>
    <property type="match status" value="1"/>
</dbReference>
<dbReference type="EMBL" id="GDID01003114">
    <property type="protein sequence ID" value="JAP93492.1"/>
    <property type="molecule type" value="Transcribed_RNA"/>
</dbReference>
<dbReference type="Gene3D" id="3.30.200.20">
    <property type="entry name" value="Phosphorylase Kinase, domain 1"/>
    <property type="match status" value="1"/>
</dbReference>
<keyword evidence="7 10" id="KW-0067">ATP-binding</keyword>
<name>A0A146K9F4_9EUKA</name>
<dbReference type="Pfam" id="PF00069">
    <property type="entry name" value="Pkinase"/>
    <property type="match status" value="1"/>
</dbReference>
<dbReference type="InterPro" id="IPR008266">
    <property type="entry name" value="Tyr_kinase_AS"/>
</dbReference>
<evidence type="ECO:0000256" key="2">
    <source>
        <dbReference type="ARBA" id="ARBA00012513"/>
    </source>
</evidence>
<evidence type="ECO:0000259" key="11">
    <source>
        <dbReference type="PROSITE" id="PS50011"/>
    </source>
</evidence>
<dbReference type="Gene3D" id="1.10.510.10">
    <property type="entry name" value="Transferase(Phosphotransferase) domain 1"/>
    <property type="match status" value="1"/>
</dbReference>
<dbReference type="PROSITE" id="PS00107">
    <property type="entry name" value="PROTEIN_KINASE_ATP"/>
    <property type="match status" value="1"/>
</dbReference>
<dbReference type="GO" id="GO:0004674">
    <property type="term" value="F:protein serine/threonine kinase activity"/>
    <property type="evidence" value="ECO:0007669"/>
    <property type="project" value="UniProtKB-KW"/>
</dbReference>
<dbReference type="InterPro" id="IPR017441">
    <property type="entry name" value="Protein_kinase_ATP_BS"/>
</dbReference>
<evidence type="ECO:0000256" key="10">
    <source>
        <dbReference type="PROSITE-ProRule" id="PRU10141"/>
    </source>
</evidence>
<feature type="domain" description="Protein kinase" evidence="11">
    <location>
        <begin position="2"/>
        <end position="255"/>
    </location>
</feature>
<evidence type="ECO:0000256" key="6">
    <source>
        <dbReference type="ARBA" id="ARBA00022777"/>
    </source>
</evidence>
<evidence type="ECO:0000256" key="5">
    <source>
        <dbReference type="ARBA" id="ARBA00022741"/>
    </source>
</evidence>
<keyword evidence="6 12" id="KW-0418">Kinase</keyword>
<dbReference type="InterPro" id="IPR000719">
    <property type="entry name" value="Prot_kinase_dom"/>
</dbReference>
<evidence type="ECO:0000256" key="7">
    <source>
        <dbReference type="ARBA" id="ARBA00022840"/>
    </source>
</evidence>
<keyword evidence="5 10" id="KW-0547">Nucleotide-binding</keyword>
<dbReference type="InterPro" id="IPR011009">
    <property type="entry name" value="Kinase-like_dom_sf"/>
</dbReference>
<comment type="similarity">
    <text evidence="1">Belongs to the protein kinase superfamily. NEK Ser/Thr protein kinase family. NIMA subfamily.</text>
</comment>
<dbReference type="EC" id="2.7.11.1" evidence="2"/>
<dbReference type="InterPro" id="IPR051131">
    <property type="entry name" value="NEK_Ser/Thr_kinase_NIMA"/>
</dbReference>
<feature type="non-terminal residue" evidence="12">
    <location>
        <position position="1"/>
    </location>
</feature>
<dbReference type="PANTHER" id="PTHR44899">
    <property type="entry name" value="CAMK FAMILY PROTEIN KINASE"/>
    <property type="match status" value="1"/>
</dbReference>
<evidence type="ECO:0000256" key="3">
    <source>
        <dbReference type="ARBA" id="ARBA00022527"/>
    </source>
</evidence>